<keyword evidence="7" id="KW-1185">Reference proteome</keyword>
<feature type="domain" description="PNPLA" evidence="5">
    <location>
        <begin position="146"/>
        <end position="333"/>
    </location>
</feature>
<dbReference type="Pfam" id="PF11815">
    <property type="entry name" value="DUF3336"/>
    <property type="match status" value="1"/>
</dbReference>
<dbReference type="InterPro" id="IPR016035">
    <property type="entry name" value="Acyl_Trfase/lysoPLipase"/>
</dbReference>
<evidence type="ECO:0000256" key="2">
    <source>
        <dbReference type="ARBA" id="ARBA00022963"/>
    </source>
</evidence>
<dbReference type="PANTHER" id="PTHR14226">
    <property type="entry name" value="NEUROPATHY TARGET ESTERASE/SWISS CHEESE D.MELANOGASTER"/>
    <property type="match status" value="1"/>
</dbReference>
<keyword evidence="1 4" id="KW-0378">Hydrolase</keyword>
<dbReference type="Pfam" id="PF01734">
    <property type="entry name" value="Patatin"/>
    <property type="match status" value="1"/>
</dbReference>
<dbReference type="GO" id="GO:0016042">
    <property type="term" value="P:lipid catabolic process"/>
    <property type="evidence" value="ECO:0007669"/>
    <property type="project" value="UniProtKB-UniRule"/>
</dbReference>
<dbReference type="AlphaFoldDB" id="A0A395JIY0"/>
<dbReference type="SUPFAM" id="SSF52151">
    <property type="entry name" value="FabD/lysophospholipase-like"/>
    <property type="match status" value="1"/>
</dbReference>
<organism evidence="6 7">
    <name type="scientific">Arenicella xantha</name>
    <dbReference type="NCBI Taxonomy" id="644221"/>
    <lineage>
        <taxon>Bacteria</taxon>
        <taxon>Pseudomonadati</taxon>
        <taxon>Pseudomonadota</taxon>
        <taxon>Gammaproteobacteria</taxon>
        <taxon>Arenicellales</taxon>
        <taxon>Arenicellaceae</taxon>
        <taxon>Arenicella</taxon>
    </lineage>
</organism>
<keyword evidence="3 4" id="KW-0443">Lipid metabolism</keyword>
<feature type="active site" description="Nucleophile" evidence="4">
    <location>
        <position position="179"/>
    </location>
</feature>
<feature type="short sequence motif" description="GXSXG" evidence="4">
    <location>
        <begin position="177"/>
        <end position="181"/>
    </location>
</feature>
<dbReference type="GO" id="GO:0004806">
    <property type="term" value="F:triacylglycerol lipase activity"/>
    <property type="evidence" value="ECO:0007669"/>
    <property type="project" value="InterPro"/>
</dbReference>
<gene>
    <name evidence="6" type="ORF">DFR28_103154</name>
</gene>
<dbReference type="PANTHER" id="PTHR14226:SF10">
    <property type="entry name" value="TRIACYLGLYCEROL LIPASE 4-RELATED"/>
    <property type="match status" value="1"/>
</dbReference>
<evidence type="ECO:0000259" key="5">
    <source>
        <dbReference type="PROSITE" id="PS51635"/>
    </source>
</evidence>
<accession>A0A395JIY0</accession>
<proteinExistence type="predicted"/>
<reference evidence="6 7" key="1">
    <citation type="submission" date="2018-06" db="EMBL/GenBank/DDBJ databases">
        <title>Genomic Encyclopedia of Type Strains, Phase IV (KMG-IV): sequencing the most valuable type-strain genomes for metagenomic binning, comparative biology and taxonomic classification.</title>
        <authorList>
            <person name="Goeker M."/>
        </authorList>
    </citation>
    <scope>NUCLEOTIDE SEQUENCE [LARGE SCALE GENOMIC DNA]</scope>
    <source>
        <strain evidence="6 7">DSM 24032</strain>
    </source>
</reference>
<protein>
    <submittedName>
        <fullName evidence="6">NTE family protein</fullName>
    </submittedName>
</protein>
<evidence type="ECO:0000256" key="4">
    <source>
        <dbReference type="PROSITE-ProRule" id="PRU01161"/>
    </source>
</evidence>
<name>A0A395JIY0_9GAMM</name>
<comment type="caution">
    <text evidence="4">Lacks conserved residue(s) required for the propagation of feature annotation.</text>
</comment>
<comment type="caution">
    <text evidence="6">The sequence shown here is derived from an EMBL/GenBank/DDBJ whole genome shotgun (WGS) entry which is preliminary data.</text>
</comment>
<dbReference type="InterPro" id="IPR050301">
    <property type="entry name" value="NTE"/>
</dbReference>
<dbReference type="InParanoid" id="A0A395JIY0"/>
<dbReference type="Gene3D" id="3.40.1090.10">
    <property type="entry name" value="Cytosolic phospholipase A2 catalytic domain"/>
    <property type="match status" value="2"/>
</dbReference>
<keyword evidence="2 4" id="KW-0442">Lipid degradation</keyword>
<evidence type="ECO:0000256" key="1">
    <source>
        <dbReference type="ARBA" id="ARBA00022801"/>
    </source>
</evidence>
<dbReference type="InterPro" id="IPR021771">
    <property type="entry name" value="Triacylglycerol_lipase_N"/>
</dbReference>
<dbReference type="Proteomes" id="UP000253083">
    <property type="component" value="Unassembled WGS sequence"/>
</dbReference>
<dbReference type="EMBL" id="QNRT01000003">
    <property type="protein sequence ID" value="RBP49729.1"/>
    <property type="molecule type" value="Genomic_DNA"/>
</dbReference>
<dbReference type="CDD" id="cd07206">
    <property type="entry name" value="Pat_TGL3-4-5_SDP1"/>
    <property type="match status" value="1"/>
</dbReference>
<dbReference type="PROSITE" id="PS51635">
    <property type="entry name" value="PNPLA"/>
    <property type="match status" value="1"/>
</dbReference>
<evidence type="ECO:0000313" key="7">
    <source>
        <dbReference type="Proteomes" id="UP000253083"/>
    </source>
</evidence>
<evidence type="ECO:0000313" key="6">
    <source>
        <dbReference type="EMBL" id="RBP49729.1"/>
    </source>
</evidence>
<evidence type="ECO:0000256" key="3">
    <source>
        <dbReference type="ARBA" id="ARBA00023098"/>
    </source>
</evidence>
<feature type="active site" description="Proton acceptor" evidence="4">
    <location>
        <position position="320"/>
    </location>
</feature>
<dbReference type="InterPro" id="IPR002641">
    <property type="entry name" value="PNPLA_dom"/>
</dbReference>
<sequence>MIITMSKALERKMAEAETYEEWQEAAIAFDERSGLQRWKETEKSRRYDYASIRRRLDALQIMRRANDNHGLLFTLNEGIHGNLGGMGRSSLYKKAKFGTKQLIVDYTEEVSSALQHLAQPSVKGVSLREKIDFFHRAHLCFGQSALMFSGSGTFLFFHVGVLKSLWEQNLIPDVISGSSGGALIAAVAGTRTPEELGGIFEPEFLEFEEDIKSILRNLAPGKKRNLRKNDLVNIIERIIPDVTFEEAYQISGLKINISVAPYEHHQKSRLMNAITSPNVMLREAVLASCCIPGVFPPVSLAARDVKGNRVPYLPSRKWVDGSLSDDLPMKRLSRLYGVNHFIVSQTNPLALPFLSAEKSDKGILSTVSETALKTMKDWGLAASHLVQRPLKADSYLSKLINGYISVVSQTYTGDINLLPSKRFLSPTQVMAARSSEEVIELMNEGQRATWPNMERIRIQTHISRTLNRLIEGLDERVINGGRRAAHPRRKITSAKKKLELVADKKTAN</sequence>